<dbReference type="InterPro" id="IPR008963">
    <property type="entry name" value="Purple_acid_Pase-like_N"/>
</dbReference>
<protein>
    <submittedName>
        <fullName evidence="4">Phosphoesterase</fullName>
    </submittedName>
</protein>
<name>A0A919CJ58_9ACTN</name>
<dbReference type="InterPro" id="IPR039331">
    <property type="entry name" value="PAPs-like"/>
</dbReference>
<organism evidence="4 5">
    <name type="scientific">Nocardiopsis kunsanensis</name>
    <dbReference type="NCBI Taxonomy" id="141693"/>
    <lineage>
        <taxon>Bacteria</taxon>
        <taxon>Bacillati</taxon>
        <taxon>Actinomycetota</taxon>
        <taxon>Actinomycetes</taxon>
        <taxon>Streptosporangiales</taxon>
        <taxon>Nocardiopsidaceae</taxon>
        <taxon>Nocardiopsis</taxon>
    </lineage>
</organism>
<proteinExistence type="predicted"/>
<accession>A0A919CJ58</accession>
<keyword evidence="5" id="KW-1185">Reference proteome</keyword>
<keyword evidence="1" id="KW-0732">Signal</keyword>
<dbReference type="PROSITE" id="PS50853">
    <property type="entry name" value="FN3"/>
    <property type="match status" value="1"/>
</dbReference>
<dbReference type="InterPro" id="IPR003961">
    <property type="entry name" value="FN3_dom"/>
</dbReference>
<dbReference type="InterPro" id="IPR015914">
    <property type="entry name" value="PAPs_N"/>
</dbReference>
<dbReference type="AlphaFoldDB" id="A0A919CJ58"/>
<dbReference type="Pfam" id="PF16656">
    <property type="entry name" value="Pur_ac_phosph_N"/>
    <property type="match status" value="1"/>
</dbReference>
<reference evidence="4 5" key="1">
    <citation type="journal article" date="2014" name="Int. J. Syst. Evol. Microbiol.">
        <title>Complete genome sequence of Corynebacterium casei LMG S-19264T (=DSM 44701T), isolated from a smear-ripened cheese.</title>
        <authorList>
            <consortium name="US DOE Joint Genome Institute (JGI-PGF)"/>
            <person name="Walter F."/>
            <person name="Albersmeier A."/>
            <person name="Kalinowski J."/>
            <person name="Ruckert C."/>
        </authorList>
    </citation>
    <scope>NUCLEOTIDE SEQUENCE [LARGE SCALE GENOMIC DNA]</scope>
    <source>
        <strain evidence="4 5">KCTC 19473</strain>
    </source>
</reference>
<feature type="domain" description="Fibronectin type-III" evidence="3">
    <location>
        <begin position="36"/>
        <end position="130"/>
    </location>
</feature>
<dbReference type="PANTHER" id="PTHR22953">
    <property type="entry name" value="ACID PHOSPHATASE RELATED"/>
    <property type="match status" value="1"/>
</dbReference>
<dbReference type="SUPFAM" id="SSF49363">
    <property type="entry name" value="Purple acid phosphatase, N-terminal domain"/>
    <property type="match status" value="1"/>
</dbReference>
<dbReference type="Pfam" id="PF00149">
    <property type="entry name" value="Metallophos"/>
    <property type="match status" value="1"/>
</dbReference>
<dbReference type="SUPFAM" id="SSF56300">
    <property type="entry name" value="Metallo-dependent phosphatases"/>
    <property type="match status" value="1"/>
</dbReference>
<evidence type="ECO:0000313" key="5">
    <source>
        <dbReference type="Proteomes" id="UP000654947"/>
    </source>
</evidence>
<dbReference type="Gene3D" id="2.60.40.380">
    <property type="entry name" value="Purple acid phosphatase-like, N-terminal"/>
    <property type="match status" value="1"/>
</dbReference>
<dbReference type="GO" id="GO:0003993">
    <property type="term" value="F:acid phosphatase activity"/>
    <property type="evidence" value="ECO:0007669"/>
    <property type="project" value="InterPro"/>
</dbReference>
<dbReference type="PANTHER" id="PTHR22953:SF153">
    <property type="entry name" value="PURPLE ACID PHOSPHATASE"/>
    <property type="match status" value="1"/>
</dbReference>
<evidence type="ECO:0000259" key="3">
    <source>
        <dbReference type="PROSITE" id="PS50853"/>
    </source>
</evidence>
<feature type="region of interest" description="Disordered" evidence="2">
    <location>
        <begin position="411"/>
        <end position="430"/>
    </location>
</feature>
<sequence length="430" mass="47279">MHAPTAAALRRISAALSGIAVATALFLTVPYALAGPPDRLLLSPTADPATSQTVTWRTPTSTTADLQITPHHTTEQVTTVSATSTGQAHGTFHTATATDLEPDTAYRYRVSDNTGRTSPWHTFTTATPEPRPFTFLSFGDLQTHITEGAGPVVEAALAAEPDADLAVHAGDLVDDANNENQWEQWYEVFGDSTATMNHLTTPGNHEYTLLRLSQYWPLQFPGPDNGPDTGGTDLAATLGHTDHQGVRFITLNSNYREAAPLTPHQWLHQQAQWLEHTLETNPHPWTVVTFHHPLFSNLPDRDKAPLRRAWLPILEEHDVDLVLQGHDHSYSRGNLTRHRTDDQDVHTGPVYAVTVTGPKMYEATTENWTDNNAEARVQQANTQTFQSVHVDRGTLSYTARTASGQTVDAFTITKDPQGGNKRVTDQVETD</sequence>
<gene>
    <name evidence="4" type="ORF">GCM10007147_29800</name>
</gene>
<dbReference type="CDD" id="cd00063">
    <property type="entry name" value="FN3"/>
    <property type="match status" value="1"/>
</dbReference>
<dbReference type="Gene3D" id="3.60.21.10">
    <property type="match status" value="1"/>
</dbReference>
<dbReference type="RefSeq" id="WP_193518156.1">
    <property type="nucleotide sequence ID" value="NZ_BMXL01000015.1"/>
</dbReference>
<evidence type="ECO:0000256" key="2">
    <source>
        <dbReference type="SAM" id="MobiDB-lite"/>
    </source>
</evidence>
<evidence type="ECO:0000313" key="4">
    <source>
        <dbReference type="EMBL" id="GHD29205.1"/>
    </source>
</evidence>
<dbReference type="InterPro" id="IPR004843">
    <property type="entry name" value="Calcineurin-like_PHP"/>
</dbReference>
<dbReference type="Proteomes" id="UP000654947">
    <property type="component" value="Unassembled WGS sequence"/>
</dbReference>
<dbReference type="InterPro" id="IPR029052">
    <property type="entry name" value="Metallo-depent_PP-like"/>
</dbReference>
<comment type="caution">
    <text evidence="4">The sequence shown here is derived from an EMBL/GenBank/DDBJ whole genome shotgun (WGS) entry which is preliminary data.</text>
</comment>
<dbReference type="GO" id="GO:0046872">
    <property type="term" value="F:metal ion binding"/>
    <property type="evidence" value="ECO:0007669"/>
    <property type="project" value="InterPro"/>
</dbReference>
<dbReference type="EMBL" id="BMXL01000015">
    <property type="protein sequence ID" value="GHD29205.1"/>
    <property type="molecule type" value="Genomic_DNA"/>
</dbReference>
<evidence type="ECO:0000256" key="1">
    <source>
        <dbReference type="ARBA" id="ARBA00022729"/>
    </source>
</evidence>